<keyword evidence="1" id="KW-1133">Transmembrane helix</keyword>
<dbReference type="EMBL" id="CP001999">
    <property type="protein sequence ID" value="ADG92501.1"/>
    <property type="molecule type" value="Genomic_DNA"/>
</dbReference>
<organism evidence="3 4">
    <name type="scientific">Arcobacter nitrofigilis (strain ATCC 33309 / DSM 7299 / CCUG 15893 / LMG 7604 / NCTC 12251 / CI)</name>
    <name type="common">Campylobacter nitrofigilis</name>
    <dbReference type="NCBI Taxonomy" id="572480"/>
    <lineage>
        <taxon>Bacteria</taxon>
        <taxon>Pseudomonadati</taxon>
        <taxon>Campylobacterota</taxon>
        <taxon>Epsilonproteobacteria</taxon>
        <taxon>Campylobacterales</taxon>
        <taxon>Arcobacteraceae</taxon>
        <taxon>Arcobacter</taxon>
    </lineage>
</organism>
<sequence>MYLNNDEKESIEKQIKKLEEKSSAELVAVITDFSSSYNLLILVYSLVFTFLLSLISLYFNASTIIFFEIQLSTFAFFVLLFHNFKQQFLFLLPKKYKYKKASKKAKEEFINQGLYDTQTKLAIMFFVSIEEKYVEIITDKNVKEKIADSYWQEIINQFIKDVKNKEFAKGYETAIKNCSEILIENFPIKENDINELSNEVVEL</sequence>
<feature type="transmembrane region" description="Helical" evidence="1">
    <location>
        <begin position="39"/>
        <end position="59"/>
    </location>
</feature>
<evidence type="ECO:0000259" key="2">
    <source>
        <dbReference type="Pfam" id="PF04536"/>
    </source>
</evidence>
<feature type="transmembrane region" description="Helical" evidence="1">
    <location>
        <begin position="65"/>
        <end position="84"/>
    </location>
</feature>
<dbReference type="KEGG" id="ant:Arnit_0837"/>
<name>D5V2R9_ARCNC</name>
<evidence type="ECO:0000313" key="4">
    <source>
        <dbReference type="Proteomes" id="UP000000939"/>
    </source>
</evidence>
<keyword evidence="1" id="KW-0472">Membrane</keyword>
<dbReference type="InterPro" id="IPR007621">
    <property type="entry name" value="TPM_dom"/>
</dbReference>
<keyword evidence="4" id="KW-1185">Reference proteome</keyword>
<proteinExistence type="predicted"/>
<feature type="domain" description="TPM" evidence="2">
    <location>
        <begin position="101"/>
        <end position="178"/>
    </location>
</feature>
<protein>
    <recommendedName>
        <fullName evidence="2">TPM domain-containing protein</fullName>
    </recommendedName>
</protein>
<evidence type="ECO:0000256" key="1">
    <source>
        <dbReference type="SAM" id="Phobius"/>
    </source>
</evidence>
<dbReference type="eggNOG" id="COG3762">
    <property type="taxonomic scope" value="Bacteria"/>
</dbReference>
<dbReference type="Proteomes" id="UP000000939">
    <property type="component" value="Chromosome"/>
</dbReference>
<dbReference type="Gene3D" id="3.10.310.50">
    <property type="match status" value="1"/>
</dbReference>
<keyword evidence="1" id="KW-0812">Transmembrane</keyword>
<dbReference type="HOGENOM" id="CLU_086382_0_0_7"/>
<dbReference type="Pfam" id="PF04536">
    <property type="entry name" value="TPM_phosphatase"/>
    <property type="match status" value="1"/>
</dbReference>
<dbReference type="AlphaFoldDB" id="D5V2R9"/>
<reference evidence="3 4" key="1">
    <citation type="journal article" date="2010" name="Stand. Genomic Sci.">
        <title>Complete genome sequence of Arcobacter nitrofigilis type strain (CI).</title>
        <authorList>
            <person name="Pati A."/>
            <person name="Gronow S."/>
            <person name="Lapidus A."/>
            <person name="Copeland A."/>
            <person name="Glavina Del Rio T."/>
            <person name="Nolan M."/>
            <person name="Lucas S."/>
            <person name="Tice H."/>
            <person name="Cheng J.F."/>
            <person name="Han C."/>
            <person name="Chertkov O."/>
            <person name="Bruce D."/>
            <person name="Tapia R."/>
            <person name="Goodwin L."/>
            <person name="Pitluck S."/>
            <person name="Liolios K."/>
            <person name="Ivanova N."/>
            <person name="Mavromatis K."/>
            <person name="Chen A."/>
            <person name="Palaniappan K."/>
            <person name="Land M."/>
            <person name="Hauser L."/>
            <person name="Chang Y.J."/>
            <person name="Jeffries C.D."/>
            <person name="Detter J.C."/>
            <person name="Rohde M."/>
            <person name="Goker M."/>
            <person name="Bristow J."/>
            <person name="Eisen J.A."/>
            <person name="Markowitz V."/>
            <person name="Hugenholtz P."/>
            <person name="Klenk H.P."/>
            <person name="Kyrpides N.C."/>
        </authorList>
    </citation>
    <scope>NUCLEOTIDE SEQUENCE [LARGE SCALE GENOMIC DNA]</scope>
    <source>
        <strain evidence="4">ATCC 33309 / DSM 7299 / CCUG 15893 / LMG 7604 / NCTC 12251 / CI</strain>
    </source>
</reference>
<accession>D5V2R9</accession>
<gene>
    <name evidence="3" type="ordered locus">Arnit_0837</name>
</gene>
<dbReference type="STRING" id="572480.Arnit_0837"/>
<evidence type="ECO:0000313" key="3">
    <source>
        <dbReference type="EMBL" id="ADG92501.1"/>
    </source>
</evidence>
<dbReference type="RefSeq" id="WP_013134646.1">
    <property type="nucleotide sequence ID" value="NC_014166.1"/>
</dbReference>